<dbReference type="InterPro" id="IPR016047">
    <property type="entry name" value="M23ase_b-sheet_dom"/>
</dbReference>
<dbReference type="PANTHER" id="PTHR21666">
    <property type="entry name" value="PEPTIDASE-RELATED"/>
    <property type="match status" value="1"/>
</dbReference>
<dbReference type="RefSeq" id="WP_090634865.1">
    <property type="nucleotide sequence ID" value="NZ_CVRB01000002.1"/>
</dbReference>
<feature type="compositionally biased region" description="Polar residues" evidence="1">
    <location>
        <begin position="325"/>
        <end position="336"/>
    </location>
</feature>
<evidence type="ECO:0000259" key="3">
    <source>
        <dbReference type="Pfam" id="PF01551"/>
    </source>
</evidence>
<dbReference type="Proteomes" id="UP000199087">
    <property type="component" value="Unassembled WGS sequence"/>
</dbReference>
<organism evidence="4 5">
    <name type="scientific">Neobacillus massiliamazoniensis</name>
    <dbReference type="NCBI Taxonomy" id="1499688"/>
    <lineage>
        <taxon>Bacteria</taxon>
        <taxon>Bacillati</taxon>
        <taxon>Bacillota</taxon>
        <taxon>Bacilli</taxon>
        <taxon>Bacillales</taxon>
        <taxon>Bacillaceae</taxon>
        <taxon>Neobacillus</taxon>
    </lineage>
</organism>
<feature type="region of interest" description="Disordered" evidence="1">
    <location>
        <begin position="224"/>
        <end position="336"/>
    </location>
</feature>
<dbReference type="InterPro" id="IPR011055">
    <property type="entry name" value="Dup_hybrid_motif"/>
</dbReference>
<feature type="compositionally biased region" description="Basic and acidic residues" evidence="1">
    <location>
        <begin position="304"/>
        <end position="318"/>
    </location>
</feature>
<keyword evidence="2" id="KW-1133">Transmembrane helix</keyword>
<dbReference type="CDD" id="cd12797">
    <property type="entry name" value="M23_peptidase"/>
    <property type="match status" value="1"/>
</dbReference>
<reference evidence="5" key="1">
    <citation type="submission" date="2015-05" db="EMBL/GenBank/DDBJ databases">
        <authorList>
            <person name="Urmite Genomes"/>
        </authorList>
    </citation>
    <scope>NUCLEOTIDE SEQUENCE [LARGE SCALE GENOMIC DNA]</scope>
    <source>
        <strain evidence="5">LF1</strain>
    </source>
</reference>
<dbReference type="GO" id="GO:0004222">
    <property type="term" value="F:metalloendopeptidase activity"/>
    <property type="evidence" value="ECO:0007669"/>
    <property type="project" value="TreeGrafter"/>
</dbReference>
<evidence type="ECO:0000256" key="1">
    <source>
        <dbReference type="SAM" id="MobiDB-lite"/>
    </source>
</evidence>
<protein>
    <submittedName>
        <fullName evidence="4">Peptidase M23</fullName>
    </submittedName>
</protein>
<evidence type="ECO:0000256" key="2">
    <source>
        <dbReference type="SAM" id="Phobius"/>
    </source>
</evidence>
<evidence type="ECO:0000313" key="5">
    <source>
        <dbReference type="Proteomes" id="UP000199087"/>
    </source>
</evidence>
<dbReference type="SUPFAM" id="SSF51261">
    <property type="entry name" value="Duplicated hybrid motif"/>
    <property type="match status" value="1"/>
</dbReference>
<evidence type="ECO:0000313" key="4">
    <source>
        <dbReference type="EMBL" id="CRK82661.1"/>
    </source>
</evidence>
<feature type="compositionally biased region" description="Basic and acidic residues" evidence="1">
    <location>
        <begin position="243"/>
        <end position="252"/>
    </location>
</feature>
<feature type="compositionally biased region" description="Low complexity" evidence="1">
    <location>
        <begin position="253"/>
        <end position="266"/>
    </location>
</feature>
<feature type="domain" description="M23ase beta-sheet core" evidence="3">
    <location>
        <begin position="118"/>
        <end position="216"/>
    </location>
</feature>
<dbReference type="InterPro" id="IPR050570">
    <property type="entry name" value="Cell_wall_metabolism_enzyme"/>
</dbReference>
<feature type="transmembrane region" description="Helical" evidence="2">
    <location>
        <begin position="23"/>
        <end position="43"/>
    </location>
</feature>
<gene>
    <name evidence="4" type="ORF">BN000_02594</name>
</gene>
<feature type="compositionally biased region" description="Polar residues" evidence="1">
    <location>
        <begin position="224"/>
        <end position="240"/>
    </location>
</feature>
<dbReference type="OrthoDB" id="2050153at2"/>
<keyword evidence="2" id="KW-0812">Transmembrane</keyword>
<keyword evidence="2" id="KW-0472">Membrane</keyword>
<keyword evidence="5" id="KW-1185">Reference proteome</keyword>
<dbReference type="STRING" id="1499688.BN000_02594"/>
<dbReference type="Gene3D" id="2.70.70.10">
    <property type="entry name" value="Glucose Permease (Domain IIA)"/>
    <property type="match status" value="1"/>
</dbReference>
<accession>A0A0U1NXA6</accession>
<name>A0A0U1NXA6_9BACI</name>
<proteinExistence type="predicted"/>
<dbReference type="Pfam" id="PF01551">
    <property type="entry name" value="Peptidase_M23"/>
    <property type="match status" value="1"/>
</dbReference>
<sequence length="336" mass="36074">MREEENKRSSQKSSFKRFFKKRWVFPAIYIASAAIILSAVLWYQTGGINTSKYDYKSTDLAGKKNNQPSLEVNKALENIKMPVANALSAVVKMGFYDFNGKTQDQEAALVFYNNTYQPNQGIDLSMKDGAAFDVVASLSGKVTRVQDDATLGNVIEIEHDKGVVTQYQSVKDIKVKVGDQVKQGDVIAKASKSLFNEKAGVHVHFEIRKDGVAVNPSSYFNKPLSSLQTATPSGSDQSQVPGKKQDQQKIDDSQGSSQDNSQGTSTDDSKGSSQDNGQGTSTDNSKGSSKDDSKGTSTDNSKGSSKDDSKGSSTDDSKGSSTNGLDGSSSTDSQNS</sequence>
<dbReference type="AlphaFoldDB" id="A0A0U1NXA6"/>
<dbReference type="EMBL" id="CVRB01000002">
    <property type="protein sequence ID" value="CRK82661.1"/>
    <property type="molecule type" value="Genomic_DNA"/>
</dbReference>
<dbReference type="PANTHER" id="PTHR21666:SF291">
    <property type="entry name" value="STAGE II SPORULATION PROTEIN Q"/>
    <property type="match status" value="1"/>
</dbReference>